<dbReference type="Gene3D" id="3.40.50.10210">
    <property type="match status" value="1"/>
</dbReference>
<dbReference type="Pfam" id="PF02277">
    <property type="entry name" value="DBI_PRT"/>
    <property type="match status" value="1"/>
</dbReference>
<dbReference type="GO" id="GO:0009236">
    <property type="term" value="P:cobalamin biosynthetic process"/>
    <property type="evidence" value="ECO:0007669"/>
    <property type="project" value="UniProtKB-KW"/>
</dbReference>
<evidence type="ECO:0000256" key="3">
    <source>
        <dbReference type="ARBA" id="ARBA00011991"/>
    </source>
</evidence>
<dbReference type="EMBL" id="CADCVS010000420">
    <property type="protein sequence ID" value="CAA9524354.1"/>
    <property type="molecule type" value="Genomic_DNA"/>
</dbReference>
<evidence type="ECO:0000256" key="2">
    <source>
        <dbReference type="ARBA" id="ARBA00007110"/>
    </source>
</evidence>
<dbReference type="SUPFAM" id="SSF52733">
    <property type="entry name" value="Nicotinate mononucleotide:5,6-dimethylbenzimidazole phosphoribosyltransferase (CobT)"/>
    <property type="match status" value="1"/>
</dbReference>
<keyword evidence="6 10" id="KW-0328">Glycosyltransferase</keyword>
<keyword evidence="7 10" id="KW-0808">Transferase</keyword>
<accession>A0A6J4TJQ7</accession>
<comment type="catalytic activity">
    <reaction evidence="9">
        <text>5,6-dimethylbenzimidazole + nicotinate beta-D-ribonucleotide = alpha-ribazole 5'-phosphate + nicotinate + H(+)</text>
        <dbReference type="Rhea" id="RHEA:11196"/>
        <dbReference type="ChEBI" id="CHEBI:15378"/>
        <dbReference type="ChEBI" id="CHEBI:15890"/>
        <dbReference type="ChEBI" id="CHEBI:32544"/>
        <dbReference type="ChEBI" id="CHEBI:57502"/>
        <dbReference type="ChEBI" id="CHEBI:57918"/>
        <dbReference type="EC" id="2.4.2.21"/>
    </reaction>
</comment>
<gene>
    <name evidence="10" type="ORF">AVDCRST_MAG30-3252</name>
</gene>
<organism evidence="10">
    <name type="scientific">uncultured Solirubrobacteraceae bacterium</name>
    <dbReference type="NCBI Taxonomy" id="1162706"/>
    <lineage>
        <taxon>Bacteria</taxon>
        <taxon>Bacillati</taxon>
        <taxon>Actinomycetota</taxon>
        <taxon>Thermoleophilia</taxon>
        <taxon>Solirubrobacterales</taxon>
        <taxon>Solirubrobacteraceae</taxon>
        <taxon>environmental samples</taxon>
    </lineage>
</organism>
<dbReference type="GO" id="GO:0008939">
    <property type="term" value="F:nicotinate-nucleotide-dimethylbenzimidazole phosphoribosyltransferase activity"/>
    <property type="evidence" value="ECO:0007669"/>
    <property type="project" value="UniProtKB-EC"/>
</dbReference>
<evidence type="ECO:0000256" key="6">
    <source>
        <dbReference type="ARBA" id="ARBA00022676"/>
    </source>
</evidence>
<dbReference type="InterPro" id="IPR023195">
    <property type="entry name" value="Nict_dMeBzImd_PRibTrfase_N"/>
</dbReference>
<name>A0A6J4TJQ7_9ACTN</name>
<dbReference type="EC" id="2.4.2.21" evidence="3"/>
<evidence type="ECO:0000256" key="5">
    <source>
        <dbReference type="ARBA" id="ARBA00022573"/>
    </source>
</evidence>
<sequence length="124" mass="12116">GPLGALRRLGGGEIAVLCGLALGAGEQGLAYVCDGLIATAAAAVAVALEPDLRGRLLAGHRSPEPGHAALLEHLGLEPVLDLGMRLGEGSGATAALAVLRLACAAHDEMATFAEAGIGAGPPVP</sequence>
<feature type="non-terminal residue" evidence="10">
    <location>
        <position position="1"/>
    </location>
</feature>
<dbReference type="PANTHER" id="PTHR43463:SF1">
    <property type="entry name" value="NICOTINATE-NUCLEOTIDE--DIMETHYLBENZIMIDAZOLE PHOSPHORIBOSYLTRANSFERASE"/>
    <property type="match status" value="1"/>
</dbReference>
<comment type="similarity">
    <text evidence="2">Belongs to the CobT family.</text>
</comment>
<reference evidence="10" key="1">
    <citation type="submission" date="2020-02" db="EMBL/GenBank/DDBJ databases">
        <authorList>
            <person name="Meier V. D."/>
        </authorList>
    </citation>
    <scope>NUCLEOTIDE SEQUENCE</scope>
    <source>
        <strain evidence="10">AVDCRST_MAG30</strain>
    </source>
</reference>
<keyword evidence="5" id="KW-0169">Cobalamin biosynthesis</keyword>
<evidence type="ECO:0000256" key="9">
    <source>
        <dbReference type="ARBA" id="ARBA00047340"/>
    </source>
</evidence>
<dbReference type="AlphaFoldDB" id="A0A6J4TJQ7"/>
<dbReference type="UniPathway" id="UPA00061">
    <property type="reaction ID" value="UER00516"/>
</dbReference>
<evidence type="ECO:0000256" key="7">
    <source>
        <dbReference type="ARBA" id="ARBA00022679"/>
    </source>
</evidence>
<evidence type="ECO:0000313" key="10">
    <source>
        <dbReference type="EMBL" id="CAA9524354.1"/>
    </source>
</evidence>
<evidence type="ECO:0000256" key="4">
    <source>
        <dbReference type="ARBA" id="ARBA00015486"/>
    </source>
</evidence>
<comment type="pathway">
    <text evidence="1">Nucleoside biosynthesis; alpha-ribazole biosynthesis; alpha-ribazole from 5,6-dimethylbenzimidazole: step 1/2.</text>
</comment>
<evidence type="ECO:0000256" key="1">
    <source>
        <dbReference type="ARBA" id="ARBA00005049"/>
    </source>
</evidence>
<evidence type="ECO:0000256" key="8">
    <source>
        <dbReference type="ARBA" id="ARBA00030686"/>
    </source>
</evidence>
<dbReference type="Gene3D" id="1.10.1610.10">
    <property type="match status" value="1"/>
</dbReference>
<dbReference type="InterPro" id="IPR003200">
    <property type="entry name" value="Nict_dMeBzImd_PRibTrfase"/>
</dbReference>
<dbReference type="InterPro" id="IPR036087">
    <property type="entry name" value="Nict_dMeBzImd_PRibTrfase_sf"/>
</dbReference>
<proteinExistence type="inferred from homology"/>
<protein>
    <recommendedName>
        <fullName evidence="4">Nicotinate-nucleotide--dimethylbenzimidazole phosphoribosyltransferase</fullName>
        <ecNumber evidence="3">2.4.2.21</ecNumber>
    </recommendedName>
    <alternativeName>
        <fullName evidence="8">N(1)-alpha-phosphoribosyltransferase</fullName>
    </alternativeName>
</protein>
<dbReference type="PANTHER" id="PTHR43463">
    <property type="entry name" value="NICOTINATE-NUCLEOTIDE--DIMETHYLBENZIMIDAZOLE PHOSPHORIBOSYLTRANSFERASE"/>
    <property type="match status" value="1"/>
</dbReference>